<feature type="domain" description="Luciferase-like" evidence="2">
    <location>
        <begin position="17"/>
        <end position="229"/>
    </location>
</feature>
<reference evidence="3 4" key="1">
    <citation type="submission" date="2018-10" db="EMBL/GenBank/DDBJ databases">
        <title>Draft genome of Mycobacterium hodleri strain B.</title>
        <authorList>
            <person name="Amande T.J."/>
            <person name="Mcgenity T.J."/>
        </authorList>
    </citation>
    <scope>NUCLEOTIDE SEQUENCE [LARGE SCALE GENOMIC DNA]</scope>
    <source>
        <strain evidence="3 4">B</strain>
    </source>
</reference>
<sequence length="292" mass="30689">MVTVTTRLGVIFRPDFHPHGLRSVATDAEAAGVDELWLWEDCFQQGGIAQVAVALASTERLKVGIGLIPAPLRNVTAAAMEFATLDAMFPGRTRVAVGHGVQSWMRQAGAAVDSPLTLLREYVTALRALLSGEEVTANGRYVRMSKVRLDFPSARPYPILIGGTGPKTLRLAGEIADGVLLDSRYATHTVGQALVHVAEGRAEAGGRPFSTTLFLACAPGDGAERRLAEEAIRQEVPTGGVFGVGGTAEQIGDGLAPYLEAGVDAVALQPLDSADQMAEFIATAGEVRALTS</sequence>
<protein>
    <submittedName>
        <fullName evidence="3">LLM class flavin-dependent oxidoreductase</fullName>
    </submittedName>
</protein>
<evidence type="ECO:0000259" key="2">
    <source>
        <dbReference type="Pfam" id="PF00296"/>
    </source>
</evidence>
<accession>A0A544W4J9</accession>
<dbReference type="CDD" id="cd01097">
    <property type="entry name" value="Tetrahydromethanopterin_reductase"/>
    <property type="match status" value="1"/>
</dbReference>
<evidence type="ECO:0000256" key="1">
    <source>
        <dbReference type="ARBA" id="ARBA00023002"/>
    </source>
</evidence>
<evidence type="ECO:0000313" key="3">
    <source>
        <dbReference type="EMBL" id="TQR87160.1"/>
    </source>
</evidence>
<dbReference type="InterPro" id="IPR050564">
    <property type="entry name" value="F420-G6PD/mer"/>
</dbReference>
<dbReference type="AlphaFoldDB" id="A0A544W4J9"/>
<dbReference type="InterPro" id="IPR036661">
    <property type="entry name" value="Luciferase-like_sf"/>
</dbReference>
<name>A0A544W4J9_9MYCO</name>
<dbReference type="GO" id="GO:0016705">
    <property type="term" value="F:oxidoreductase activity, acting on paired donors, with incorporation or reduction of molecular oxygen"/>
    <property type="evidence" value="ECO:0007669"/>
    <property type="project" value="InterPro"/>
</dbReference>
<proteinExistence type="predicted"/>
<dbReference type="InterPro" id="IPR011251">
    <property type="entry name" value="Luciferase-like_dom"/>
</dbReference>
<dbReference type="Pfam" id="PF00296">
    <property type="entry name" value="Bac_luciferase"/>
    <property type="match status" value="1"/>
</dbReference>
<dbReference type="Proteomes" id="UP000315759">
    <property type="component" value="Unassembled WGS sequence"/>
</dbReference>
<dbReference type="SUPFAM" id="SSF51679">
    <property type="entry name" value="Bacterial luciferase-like"/>
    <property type="match status" value="1"/>
</dbReference>
<keyword evidence="4" id="KW-1185">Reference proteome</keyword>
<dbReference type="PANTHER" id="PTHR43244">
    <property type="match status" value="1"/>
</dbReference>
<evidence type="ECO:0000313" key="4">
    <source>
        <dbReference type="Proteomes" id="UP000315759"/>
    </source>
</evidence>
<keyword evidence="1" id="KW-0560">Oxidoreductase</keyword>
<dbReference type="PANTHER" id="PTHR43244:SF1">
    <property type="entry name" value="5,10-METHYLENETETRAHYDROMETHANOPTERIN REDUCTASE"/>
    <property type="match status" value="1"/>
</dbReference>
<comment type="caution">
    <text evidence="3">The sequence shown here is derived from an EMBL/GenBank/DDBJ whole genome shotgun (WGS) entry which is preliminary data.</text>
</comment>
<dbReference type="Gene3D" id="3.20.20.30">
    <property type="entry name" value="Luciferase-like domain"/>
    <property type="match status" value="1"/>
</dbReference>
<gene>
    <name evidence="3" type="ORF">D8S82_08780</name>
</gene>
<organism evidence="3 4">
    <name type="scientific">Mycolicibacterium hodleri</name>
    <dbReference type="NCBI Taxonomy" id="49897"/>
    <lineage>
        <taxon>Bacteria</taxon>
        <taxon>Bacillati</taxon>
        <taxon>Actinomycetota</taxon>
        <taxon>Actinomycetes</taxon>
        <taxon>Mycobacteriales</taxon>
        <taxon>Mycobacteriaceae</taxon>
        <taxon>Mycolicibacterium</taxon>
    </lineage>
</organism>
<dbReference type="EMBL" id="VIFX01000008">
    <property type="protein sequence ID" value="TQR87160.1"/>
    <property type="molecule type" value="Genomic_DNA"/>
</dbReference>